<dbReference type="Proteomes" id="UP000309128">
    <property type="component" value="Unassembled WGS sequence"/>
</dbReference>
<organism evidence="5 6">
    <name type="scientific">Nonomuraea turkmeniaca</name>
    <dbReference type="NCBI Taxonomy" id="103838"/>
    <lineage>
        <taxon>Bacteria</taxon>
        <taxon>Bacillati</taxon>
        <taxon>Actinomycetota</taxon>
        <taxon>Actinomycetes</taxon>
        <taxon>Streptosporangiales</taxon>
        <taxon>Streptosporangiaceae</taxon>
        <taxon>Nonomuraea</taxon>
    </lineage>
</organism>
<dbReference type="GO" id="GO:0043565">
    <property type="term" value="F:sequence-specific DNA binding"/>
    <property type="evidence" value="ECO:0007669"/>
    <property type="project" value="InterPro"/>
</dbReference>
<reference evidence="5 6" key="1">
    <citation type="submission" date="2019-05" db="EMBL/GenBank/DDBJ databases">
        <title>Draft genome sequence of Nonomuraea turkmeniaca DSM 43926.</title>
        <authorList>
            <person name="Saricaoglu S."/>
            <person name="Isik K."/>
        </authorList>
    </citation>
    <scope>NUCLEOTIDE SEQUENCE [LARGE SCALE GENOMIC DNA]</scope>
    <source>
        <strain evidence="5 6">DSM 43926</strain>
    </source>
</reference>
<dbReference type="PANTHER" id="PTHR46796:SF15">
    <property type="entry name" value="BLL1074 PROTEIN"/>
    <property type="match status" value="1"/>
</dbReference>
<sequence length="267" mass="29435">MMAIHSLPTQPQAEPFHMITHLSPPHLRPYVLGWAGFRTRVGEPAHPSRMLPLNAATLIIDFTGMSPIVTGPRATATFSAHTPWRHGMAVGLTPAGMSALTGTPIREVAGTTAHLEDLLGTRAEELTDRLIASASWTDRFSLLDERLTSWLRPDAGPNDVIMHAWWRLQEPAGPPTIGALADELGVSRRYVELGFRRVVGLSPKTVARIARFQRTVDTWRRHSATLGEAVACGYADQPHLTREIRAMAQMTPKQLFAFVQDTDRLTG</sequence>
<protein>
    <submittedName>
        <fullName evidence="5">Helix-turn-helix transcriptional regulator</fullName>
    </submittedName>
</protein>
<dbReference type="SMART" id="SM00342">
    <property type="entry name" value="HTH_ARAC"/>
    <property type="match status" value="1"/>
</dbReference>
<dbReference type="InterPro" id="IPR050204">
    <property type="entry name" value="AraC_XylS_family_regulators"/>
</dbReference>
<evidence type="ECO:0000256" key="3">
    <source>
        <dbReference type="ARBA" id="ARBA00023163"/>
    </source>
</evidence>
<dbReference type="EMBL" id="VCKY01000303">
    <property type="protein sequence ID" value="TMR08309.1"/>
    <property type="molecule type" value="Genomic_DNA"/>
</dbReference>
<dbReference type="Gene3D" id="1.10.10.60">
    <property type="entry name" value="Homeodomain-like"/>
    <property type="match status" value="1"/>
</dbReference>
<gene>
    <name evidence="5" type="ORF">ETD86_48390</name>
</gene>
<dbReference type="InterPro" id="IPR018060">
    <property type="entry name" value="HTH_AraC"/>
</dbReference>
<comment type="caution">
    <text evidence="5">The sequence shown here is derived from an EMBL/GenBank/DDBJ whole genome shotgun (WGS) entry which is preliminary data.</text>
</comment>
<keyword evidence="2" id="KW-0238">DNA-binding</keyword>
<evidence type="ECO:0000256" key="2">
    <source>
        <dbReference type="ARBA" id="ARBA00023125"/>
    </source>
</evidence>
<dbReference type="AlphaFoldDB" id="A0A5S4EXC1"/>
<evidence type="ECO:0000256" key="1">
    <source>
        <dbReference type="ARBA" id="ARBA00023015"/>
    </source>
</evidence>
<feature type="domain" description="HTH araC/xylS-type" evidence="4">
    <location>
        <begin position="158"/>
        <end position="258"/>
    </location>
</feature>
<keyword evidence="3" id="KW-0804">Transcription</keyword>
<dbReference type="OrthoDB" id="2559672at2"/>
<dbReference type="Pfam" id="PF12833">
    <property type="entry name" value="HTH_18"/>
    <property type="match status" value="1"/>
</dbReference>
<name>A0A5S4EXC1_9ACTN</name>
<evidence type="ECO:0000259" key="4">
    <source>
        <dbReference type="PROSITE" id="PS01124"/>
    </source>
</evidence>
<dbReference type="PANTHER" id="PTHR46796">
    <property type="entry name" value="HTH-TYPE TRANSCRIPTIONAL ACTIVATOR RHAS-RELATED"/>
    <property type="match status" value="1"/>
</dbReference>
<proteinExistence type="predicted"/>
<keyword evidence="6" id="KW-1185">Reference proteome</keyword>
<evidence type="ECO:0000313" key="6">
    <source>
        <dbReference type="Proteomes" id="UP000309128"/>
    </source>
</evidence>
<keyword evidence="1" id="KW-0805">Transcription regulation</keyword>
<dbReference type="GO" id="GO:0003700">
    <property type="term" value="F:DNA-binding transcription factor activity"/>
    <property type="evidence" value="ECO:0007669"/>
    <property type="project" value="InterPro"/>
</dbReference>
<evidence type="ECO:0000313" key="5">
    <source>
        <dbReference type="EMBL" id="TMR08309.1"/>
    </source>
</evidence>
<dbReference type="PROSITE" id="PS01124">
    <property type="entry name" value="HTH_ARAC_FAMILY_2"/>
    <property type="match status" value="1"/>
</dbReference>
<accession>A0A5S4EXC1</accession>